<evidence type="ECO:0000256" key="2">
    <source>
        <dbReference type="ARBA" id="ARBA00012528"/>
    </source>
</evidence>
<comment type="caution">
    <text evidence="6">The sequence shown here is derived from an EMBL/GenBank/DDBJ whole genome shotgun (WGS) entry which is preliminary data.</text>
</comment>
<keyword evidence="3" id="KW-1133">Transmembrane helix</keyword>
<dbReference type="CDD" id="cd01949">
    <property type="entry name" value="GGDEF"/>
    <property type="match status" value="1"/>
</dbReference>
<dbReference type="Pfam" id="PF00990">
    <property type="entry name" value="GGDEF"/>
    <property type="match status" value="1"/>
</dbReference>
<dbReference type="EMBL" id="SROY01000001">
    <property type="protein sequence ID" value="TLX23273.1"/>
    <property type="molecule type" value="Genomic_DNA"/>
</dbReference>
<feature type="signal peptide" evidence="4">
    <location>
        <begin position="1"/>
        <end position="24"/>
    </location>
</feature>
<dbReference type="InterPro" id="IPR013783">
    <property type="entry name" value="Ig-like_fold"/>
</dbReference>
<dbReference type="GO" id="GO:0052621">
    <property type="term" value="F:diguanylate cyclase activity"/>
    <property type="evidence" value="ECO:0007669"/>
    <property type="project" value="UniProtKB-EC"/>
</dbReference>
<name>A0A5R9PJX2_9GAMM</name>
<dbReference type="Pfam" id="PF07494">
    <property type="entry name" value="Reg_prop"/>
    <property type="match status" value="2"/>
</dbReference>
<dbReference type="InterPro" id="IPR050469">
    <property type="entry name" value="Diguanylate_Cyclase"/>
</dbReference>
<dbReference type="Gene3D" id="3.30.70.270">
    <property type="match status" value="1"/>
</dbReference>
<feature type="chain" id="PRO_5024273864" description="diguanylate cyclase" evidence="4">
    <location>
        <begin position="25"/>
        <end position="967"/>
    </location>
</feature>
<organism evidence="6 7">
    <name type="scientific">Thermomonas fusca</name>
    <dbReference type="NCBI Taxonomy" id="215690"/>
    <lineage>
        <taxon>Bacteria</taxon>
        <taxon>Pseudomonadati</taxon>
        <taxon>Pseudomonadota</taxon>
        <taxon>Gammaproteobacteria</taxon>
        <taxon>Lysobacterales</taxon>
        <taxon>Lysobacteraceae</taxon>
        <taxon>Thermomonas</taxon>
    </lineage>
</organism>
<dbReference type="InterPro" id="IPR011110">
    <property type="entry name" value="Reg_prop"/>
</dbReference>
<evidence type="ECO:0000259" key="5">
    <source>
        <dbReference type="PROSITE" id="PS50887"/>
    </source>
</evidence>
<dbReference type="GO" id="GO:1902201">
    <property type="term" value="P:negative regulation of bacterial-type flagellum-dependent cell motility"/>
    <property type="evidence" value="ECO:0007669"/>
    <property type="project" value="TreeGrafter"/>
</dbReference>
<dbReference type="Pfam" id="PF07495">
    <property type="entry name" value="Y_Y_Y"/>
    <property type="match status" value="1"/>
</dbReference>
<evidence type="ECO:0000256" key="3">
    <source>
        <dbReference type="SAM" id="Phobius"/>
    </source>
</evidence>
<keyword evidence="3" id="KW-0812">Transmembrane</keyword>
<evidence type="ECO:0000313" key="6">
    <source>
        <dbReference type="EMBL" id="TLX23273.1"/>
    </source>
</evidence>
<keyword evidence="3" id="KW-0472">Membrane</keyword>
<dbReference type="GO" id="GO:0043709">
    <property type="term" value="P:cell adhesion involved in single-species biofilm formation"/>
    <property type="evidence" value="ECO:0007669"/>
    <property type="project" value="TreeGrafter"/>
</dbReference>
<keyword evidence="4" id="KW-0732">Signal</keyword>
<dbReference type="SMART" id="SM00267">
    <property type="entry name" value="GGDEF"/>
    <property type="match status" value="1"/>
</dbReference>
<dbReference type="STRING" id="1123377.GCA_000423885_02312"/>
<accession>A0A5R9PJX2</accession>
<feature type="transmembrane region" description="Helical" evidence="3">
    <location>
        <begin position="745"/>
        <end position="764"/>
    </location>
</feature>
<dbReference type="EC" id="2.7.7.65" evidence="2"/>
<dbReference type="Proteomes" id="UP000308508">
    <property type="component" value="Unassembled WGS sequence"/>
</dbReference>
<dbReference type="PROSITE" id="PS50887">
    <property type="entry name" value="GGDEF"/>
    <property type="match status" value="1"/>
</dbReference>
<dbReference type="InterPro" id="IPR011123">
    <property type="entry name" value="Y_Y_Y"/>
</dbReference>
<dbReference type="PANTHER" id="PTHR45138:SF24">
    <property type="entry name" value="DIGUANYLATE CYCLASE DGCC-RELATED"/>
    <property type="match status" value="1"/>
</dbReference>
<dbReference type="InterPro" id="IPR000160">
    <property type="entry name" value="GGDEF_dom"/>
</dbReference>
<dbReference type="SUPFAM" id="SSF55073">
    <property type="entry name" value="Nucleotide cyclase"/>
    <property type="match status" value="1"/>
</dbReference>
<comment type="cofactor">
    <cofactor evidence="1">
        <name>Mg(2+)</name>
        <dbReference type="ChEBI" id="CHEBI:18420"/>
    </cofactor>
</comment>
<reference evidence="6 7" key="1">
    <citation type="submission" date="2019-04" db="EMBL/GenBank/DDBJ databases">
        <authorList>
            <person name="Grouzdev D.S."/>
            <person name="Nazina T.N."/>
        </authorList>
    </citation>
    <scope>NUCLEOTIDE SEQUENCE [LARGE SCALE GENOMIC DNA]</scope>
    <source>
        <strain evidence="6 7">SHC 3-19</strain>
    </source>
</reference>
<evidence type="ECO:0000256" key="1">
    <source>
        <dbReference type="ARBA" id="ARBA00001946"/>
    </source>
</evidence>
<dbReference type="InterPro" id="IPR029787">
    <property type="entry name" value="Nucleotide_cyclase"/>
</dbReference>
<sequence length="967" mass="106352">MPRLRRPWLLLALLWLLAVPVAWAAPATRHYTLSGWTMEDGLPHPLVHVVAQDRDGFLWAGTWEGVVRFNGRGFSLFDRQNVRGMELAGVYSILPEADGGVLFGTARNGIFRYYQGDWQRVGGEAARTLAASALWRGRDGALWFASGRRLLRLDGHGLQDAGRMAGLPAGEVLALAEDKDGALLVAGEAGLHRITQGRAQRWGLDWVAPGAATALLADGRGGWLAAHDGGVRWRHADGRIERIDVGRRVSAMVLDERGVLWMNLSDGQLLRRDADGSQWPMGIPGTVNKALLLDREGLVWVGSSDGLYRVADGQASGLTRRDGLASDYVRSVLQDEQGAYWIGHADGLSRWSQGRMQTIRLGPGRDAHDTSVLSLAQRDGKLWVGTYDLGVLQLDAQGRVLQRLRLGSGTQPVVRALLPEPDGSLWIGGNHGLVHWRDGRAHPYLGGAGQPDLVVQALYRDPNGPLWIGTNNGMAMLDAGGRLRRWEPEYDVPAQYFFDFLRDGRGDLWIASDRGLLRMRDGRFTVYDHARGLPRDKLFRIIDDGAGSLWLSSNTGVFRIARRELDEIDAGTRTQLAVHVLDRSDGMPGSQSNGASQPAGWLTREGRLLFPTSAGLAVIEPRAVVTGRVGAPPVAFERIIVDGQAQPLRPLLTLQPRVNRLAIGYAGMSFRALDKLRYRYRLHGYDQDWVSASADSEAVYTRLPPGSYQLEVQAMAMPVDWSRSERIGSARMDITVVPALWQRPWVRALLALGVVAVVALLGWWRTASLRRRQRQLNRVIAERTEELSEKNRQLEVAGYRLQHLATHDGLTGLPNRRAGDAQLVGAVAQARAEARPLSVALIDIDHFKQINDRYGHAAGDAVLQAVGGVLAEFVAEWGLFAARFGGEEFMVCMEELPLVDGATRMRELLERIRMLSVTTEEGAELHCTFSAGVAELVPGQTPHALLALADDRLLQAKQQGRNRIVAG</sequence>
<dbReference type="AlphaFoldDB" id="A0A5R9PJX2"/>
<keyword evidence="7" id="KW-1185">Reference proteome</keyword>
<dbReference type="NCBIfam" id="TIGR00254">
    <property type="entry name" value="GGDEF"/>
    <property type="match status" value="1"/>
</dbReference>
<feature type="domain" description="GGDEF" evidence="5">
    <location>
        <begin position="835"/>
        <end position="967"/>
    </location>
</feature>
<gene>
    <name evidence="6" type="ORF">E5S66_03090</name>
</gene>
<proteinExistence type="predicted"/>
<protein>
    <recommendedName>
        <fullName evidence="2">diguanylate cyclase</fullName>
        <ecNumber evidence="2">2.7.7.65</ecNumber>
    </recommendedName>
</protein>
<dbReference type="InterPro" id="IPR015943">
    <property type="entry name" value="WD40/YVTN_repeat-like_dom_sf"/>
</dbReference>
<evidence type="ECO:0000313" key="7">
    <source>
        <dbReference type="Proteomes" id="UP000308508"/>
    </source>
</evidence>
<dbReference type="PANTHER" id="PTHR45138">
    <property type="entry name" value="REGULATORY COMPONENTS OF SENSORY TRANSDUCTION SYSTEM"/>
    <property type="match status" value="1"/>
</dbReference>
<dbReference type="FunFam" id="3.30.70.270:FF:000001">
    <property type="entry name" value="Diguanylate cyclase domain protein"/>
    <property type="match status" value="1"/>
</dbReference>
<dbReference type="Gene3D" id="2.130.10.10">
    <property type="entry name" value="YVTN repeat-like/Quinoprotein amine dehydrogenase"/>
    <property type="match status" value="2"/>
</dbReference>
<dbReference type="InterPro" id="IPR043128">
    <property type="entry name" value="Rev_trsase/Diguanyl_cyclase"/>
</dbReference>
<dbReference type="SUPFAM" id="SSF63829">
    <property type="entry name" value="Calcium-dependent phosphotriesterase"/>
    <property type="match status" value="3"/>
</dbReference>
<dbReference type="Gene3D" id="2.60.40.10">
    <property type="entry name" value="Immunoglobulins"/>
    <property type="match status" value="1"/>
</dbReference>
<dbReference type="GO" id="GO:0005886">
    <property type="term" value="C:plasma membrane"/>
    <property type="evidence" value="ECO:0007669"/>
    <property type="project" value="TreeGrafter"/>
</dbReference>
<evidence type="ECO:0000256" key="4">
    <source>
        <dbReference type="SAM" id="SignalP"/>
    </source>
</evidence>